<keyword evidence="2" id="KW-1185">Reference proteome</keyword>
<dbReference type="EMBL" id="ANIZ01003012">
    <property type="protein sequence ID" value="ETI36618.1"/>
    <property type="molecule type" value="Genomic_DNA"/>
</dbReference>
<name>V9EDP2_PHYNI</name>
<dbReference type="AlphaFoldDB" id="V9EDP2"/>
<dbReference type="HOGENOM" id="CLU_1368615_0_0_1"/>
<organism evidence="1 2">
    <name type="scientific">Phytophthora nicotianae P1569</name>
    <dbReference type="NCBI Taxonomy" id="1317065"/>
    <lineage>
        <taxon>Eukaryota</taxon>
        <taxon>Sar</taxon>
        <taxon>Stramenopiles</taxon>
        <taxon>Oomycota</taxon>
        <taxon>Peronosporomycetes</taxon>
        <taxon>Peronosporales</taxon>
        <taxon>Peronosporaceae</taxon>
        <taxon>Phytophthora</taxon>
    </lineage>
</organism>
<gene>
    <name evidence="1" type="ORF">F443_17289</name>
</gene>
<comment type="caution">
    <text evidence="1">The sequence shown here is derived from an EMBL/GenBank/DDBJ whole genome shotgun (WGS) entry which is preliminary data.</text>
</comment>
<reference evidence="1 2" key="1">
    <citation type="submission" date="2013-11" db="EMBL/GenBank/DDBJ databases">
        <title>The Genome Sequence of Phytophthora parasitica P1569.</title>
        <authorList>
            <consortium name="The Broad Institute Genomics Platform"/>
            <person name="Russ C."/>
            <person name="Tyler B."/>
            <person name="Panabieres F."/>
            <person name="Shan W."/>
            <person name="Tripathy S."/>
            <person name="Grunwald N."/>
            <person name="Machado M."/>
            <person name="Johnson C.S."/>
            <person name="Arredondo F."/>
            <person name="Hong C."/>
            <person name="Coffey M."/>
            <person name="Young S.K."/>
            <person name="Zeng Q."/>
            <person name="Gargeya S."/>
            <person name="Fitzgerald M."/>
            <person name="Abouelleil A."/>
            <person name="Alvarado L."/>
            <person name="Chapman S.B."/>
            <person name="Gainer-Dewar J."/>
            <person name="Goldberg J."/>
            <person name="Griggs A."/>
            <person name="Gujja S."/>
            <person name="Hansen M."/>
            <person name="Howarth C."/>
            <person name="Imamovic A."/>
            <person name="Ireland A."/>
            <person name="Larimer J."/>
            <person name="McCowan C."/>
            <person name="Murphy C."/>
            <person name="Pearson M."/>
            <person name="Poon T.W."/>
            <person name="Priest M."/>
            <person name="Roberts A."/>
            <person name="Saif S."/>
            <person name="Shea T."/>
            <person name="Sykes S."/>
            <person name="Wortman J."/>
            <person name="Nusbaum C."/>
            <person name="Birren B."/>
        </authorList>
    </citation>
    <scope>NUCLEOTIDE SEQUENCE [LARGE SCALE GENOMIC DNA]</scope>
    <source>
        <strain evidence="1 2">P1569</strain>
    </source>
</reference>
<accession>V9EDP2</accession>
<protein>
    <submittedName>
        <fullName evidence="1">Uncharacterized protein</fullName>
    </submittedName>
</protein>
<evidence type="ECO:0000313" key="2">
    <source>
        <dbReference type="Proteomes" id="UP000018721"/>
    </source>
</evidence>
<evidence type="ECO:0000313" key="1">
    <source>
        <dbReference type="EMBL" id="ETI36618.1"/>
    </source>
</evidence>
<dbReference type="Proteomes" id="UP000018721">
    <property type="component" value="Unassembled WGS sequence"/>
</dbReference>
<proteinExistence type="predicted"/>
<sequence>MIGKHSEDVAIFLGHHANSPIVFAILQGVRLQFEQQECGLQKKLGVAGVVKTPQCWHVADTWQQWMIELQAHCYQTVVVWQYQFGRTLVDSISTLASWVCTRNGKMLECSDEFEADVCTWRFVVFKAASTVRMLRRRNFRWELLLVATTRLYMTVVTRTDSAHARRGTSCSLPNCRSNSYSSAENPVAPRGWYHRVGVGA</sequence>